<dbReference type="InterPro" id="IPR012677">
    <property type="entry name" value="Nucleotide-bd_a/b_plait_sf"/>
</dbReference>
<feature type="region of interest" description="Disordered" evidence="4">
    <location>
        <begin position="1"/>
        <end position="83"/>
    </location>
</feature>
<dbReference type="InterPro" id="IPR001313">
    <property type="entry name" value="Pumilio_RNA-bd_rpt"/>
</dbReference>
<evidence type="ECO:0000313" key="7">
    <source>
        <dbReference type="EMBL" id="KZP20850.1"/>
    </source>
</evidence>
<dbReference type="Pfam" id="PF00806">
    <property type="entry name" value="PUF"/>
    <property type="match status" value="3"/>
</dbReference>
<dbReference type="InterPro" id="IPR052645">
    <property type="entry name" value="Pumilio_domain_protein"/>
</dbReference>
<dbReference type="EMBL" id="KV417552">
    <property type="protein sequence ID" value="KZP20850.1"/>
    <property type="molecule type" value="Genomic_DNA"/>
</dbReference>
<feature type="compositionally biased region" description="Polar residues" evidence="4">
    <location>
        <begin position="1"/>
        <end position="12"/>
    </location>
</feature>
<keyword evidence="1" id="KW-0677">Repeat</keyword>
<protein>
    <recommendedName>
        <fullName evidence="9">ARM repeat-containing protein</fullName>
    </recommendedName>
</protein>
<dbReference type="Gene3D" id="3.30.70.330">
    <property type="match status" value="2"/>
</dbReference>
<dbReference type="PANTHER" id="PTHR47093">
    <property type="entry name" value="PROTEIN JSN1-RELATED"/>
    <property type="match status" value="1"/>
</dbReference>
<feature type="compositionally biased region" description="Polar residues" evidence="4">
    <location>
        <begin position="1305"/>
        <end position="1315"/>
    </location>
</feature>
<dbReference type="OrthoDB" id="2017782at2759"/>
<dbReference type="InterPro" id="IPR016024">
    <property type="entry name" value="ARM-type_fold"/>
</dbReference>
<dbReference type="InterPro" id="IPR035979">
    <property type="entry name" value="RBD_domain_sf"/>
</dbReference>
<evidence type="ECO:0000259" key="6">
    <source>
        <dbReference type="PROSITE" id="PS50303"/>
    </source>
</evidence>
<dbReference type="Gene3D" id="1.25.10.10">
    <property type="entry name" value="Leucine-rich Repeat Variant"/>
    <property type="match status" value="1"/>
</dbReference>
<organism evidence="7 8">
    <name type="scientific">Athelia psychrophila</name>
    <dbReference type="NCBI Taxonomy" id="1759441"/>
    <lineage>
        <taxon>Eukaryota</taxon>
        <taxon>Fungi</taxon>
        <taxon>Dikarya</taxon>
        <taxon>Basidiomycota</taxon>
        <taxon>Agaricomycotina</taxon>
        <taxon>Agaricomycetes</taxon>
        <taxon>Agaricomycetidae</taxon>
        <taxon>Atheliales</taxon>
        <taxon>Atheliaceae</taxon>
        <taxon>Athelia</taxon>
    </lineage>
</organism>
<dbReference type="SMART" id="SM00360">
    <property type="entry name" value="RRM"/>
    <property type="match status" value="2"/>
</dbReference>
<feature type="domain" description="PUM-HD" evidence="6">
    <location>
        <begin position="766"/>
        <end position="1119"/>
    </location>
</feature>
<evidence type="ECO:0000256" key="4">
    <source>
        <dbReference type="SAM" id="MobiDB-lite"/>
    </source>
</evidence>
<feature type="region of interest" description="Disordered" evidence="4">
    <location>
        <begin position="430"/>
        <end position="456"/>
    </location>
</feature>
<feature type="repeat" description="Pumilio" evidence="3">
    <location>
        <begin position="827"/>
        <end position="863"/>
    </location>
</feature>
<evidence type="ECO:0008006" key="9">
    <source>
        <dbReference type="Google" id="ProtNLM"/>
    </source>
</evidence>
<feature type="region of interest" description="Disordered" evidence="4">
    <location>
        <begin position="541"/>
        <end position="577"/>
    </location>
</feature>
<feature type="domain" description="RRM" evidence="5">
    <location>
        <begin position="459"/>
        <end position="537"/>
    </location>
</feature>
<dbReference type="PROSITE" id="PS50303">
    <property type="entry name" value="PUM_HD"/>
    <property type="match status" value="1"/>
</dbReference>
<feature type="repeat" description="Pumilio" evidence="3">
    <location>
        <begin position="901"/>
        <end position="939"/>
    </location>
</feature>
<dbReference type="CDD" id="cd00590">
    <property type="entry name" value="RRM_SF"/>
    <property type="match status" value="1"/>
</dbReference>
<proteinExistence type="predicted"/>
<evidence type="ECO:0000256" key="2">
    <source>
        <dbReference type="PROSITE-ProRule" id="PRU00176"/>
    </source>
</evidence>
<feature type="compositionally biased region" description="Pro residues" evidence="4">
    <location>
        <begin position="1277"/>
        <end position="1290"/>
    </location>
</feature>
<evidence type="ECO:0000313" key="8">
    <source>
        <dbReference type="Proteomes" id="UP000076532"/>
    </source>
</evidence>
<dbReference type="SUPFAM" id="SSF48371">
    <property type="entry name" value="ARM repeat"/>
    <property type="match status" value="1"/>
</dbReference>
<dbReference type="STRING" id="436010.A0A166JH39"/>
<dbReference type="SUPFAM" id="SSF54928">
    <property type="entry name" value="RNA-binding domain, RBD"/>
    <property type="match status" value="2"/>
</dbReference>
<dbReference type="InterPro" id="IPR000504">
    <property type="entry name" value="RRM_dom"/>
</dbReference>
<dbReference type="InterPro" id="IPR011989">
    <property type="entry name" value="ARM-like"/>
</dbReference>
<feature type="compositionally biased region" description="Low complexity" evidence="4">
    <location>
        <begin position="1219"/>
        <end position="1233"/>
    </location>
</feature>
<accession>A0A166JH39</accession>
<dbReference type="FunFam" id="3.30.70.330:FF:000842">
    <property type="entry name" value="Pumilio domain-containing protein c"/>
    <property type="match status" value="1"/>
</dbReference>
<feature type="compositionally biased region" description="Polar residues" evidence="4">
    <location>
        <begin position="1199"/>
        <end position="1209"/>
    </location>
</feature>
<dbReference type="PROSITE" id="PS50302">
    <property type="entry name" value="PUM"/>
    <property type="match status" value="2"/>
</dbReference>
<dbReference type="GO" id="GO:0000288">
    <property type="term" value="P:nuclear-transcribed mRNA catabolic process, deadenylation-dependent decay"/>
    <property type="evidence" value="ECO:0007669"/>
    <property type="project" value="TreeGrafter"/>
</dbReference>
<feature type="domain" description="RRM" evidence="5">
    <location>
        <begin position="584"/>
        <end position="659"/>
    </location>
</feature>
<feature type="region of interest" description="Disordered" evidence="4">
    <location>
        <begin position="1168"/>
        <end position="1256"/>
    </location>
</feature>
<reference evidence="7 8" key="1">
    <citation type="journal article" date="2016" name="Mol. Biol. Evol.">
        <title>Comparative Genomics of Early-Diverging Mushroom-Forming Fungi Provides Insights into the Origins of Lignocellulose Decay Capabilities.</title>
        <authorList>
            <person name="Nagy L.G."/>
            <person name="Riley R."/>
            <person name="Tritt A."/>
            <person name="Adam C."/>
            <person name="Daum C."/>
            <person name="Floudas D."/>
            <person name="Sun H."/>
            <person name="Yadav J.S."/>
            <person name="Pangilinan J."/>
            <person name="Larsson K.H."/>
            <person name="Matsuura K."/>
            <person name="Barry K."/>
            <person name="Labutti K."/>
            <person name="Kuo R."/>
            <person name="Ohm R.A."/>
            <person name="Bhattacharya S.S."/>
            <person name="Shirouzu T."/>
            <person name="Yoshinaga Y."/>
            <person name="Martin F.M."/>
            <person name="Grigoriev I.V."/>
            <person name="Hibbett D.S."/>
        </authorList>
    </citation>
    <scope>NUCLEOTIDE SEQUENCE [LARGE SCALE GENOMIC DNA]</scope>
    <source>
        <strain evidence="7 8">CBS 109695</strain>
    </source>
</reference>
<dbReference type="SMART" id="SM00025">
    <property type="entry name" value="Pumilio"/>
    <property type="match status" value="6"/>
</dbReference>
<keyword evidence="8" id="KW-1185">Reference proteome</keyword>
<sequence length="1315" mass="140987">MSLSASDNNSSYARVPTRKTPPPAPSAAFAKRAREMQAGEGLGGARYRPPALRALPPGTPSDEAASPGDGSSLPPTNYPAGFRRARAGTLPSNVQLAAQRFAAASSTLGSTPGSTESFHEQDHMPNIVAPSPGLGNSSRPNLRHAASVATSIPSTAIGERNSRLRSGSLTLPTGGLSNAFGPSIFSSSWLSSTNGGSNFPILDEMRSDSGADDFDVHTLDYLGLDDSLRPPPAATISELRNQAQAAIAGNLAAHPPRMRASTVSTPYTRLRTSANGSLLSTPNAEEDEEYLYDQENDYEGRDLAAYERQRLNAYEQSMGDPYASSAFGVQKSYQSDGHLAVGNGLAARPRAISVGNLDEPLRSNQRRSTVSEAPQLSYFNNNNSNNQGINEQMNQNPMGILKGHMEKMSNPRAMASPTVHFPAGEPSRASAYLAAPNSGNRSVSPKSETQTSQVQTPTRSLWIGNLDSAVTSEQLIHVFAPYGAIESLRLLPEKECGFVNFVDQSDAIRAKDDVLNRLGGNIGMPNSQTVRIGFGKADSAPVAPAKGTTVTSPGATSPGPGGKSLGQNPGLPGMDAQLQSTPTRALWIGSIPSTTTPATILSVFSPYGPIESARVLTHKNCGFINFERLDDAVRARKALNGRDVLGSDVGAIRIGFAKVPVKNGPEGGSGQEETPNVAVQGVGDLSVGATIHALRSVKGASTIPADQQVLTGNVENYRSNLLLSMIAAGKHTTAYIPDNQPKPAGWIPTVTEQQMIMKEISVGAQDTDGDVQALSEFRPPTMYYTTIPLVSERPHNRRWDASKLRELRKKLDSGTMTVEEIDQVAADFLDGEIVDLASDWLGNTVVQKLFERCSPVPRMAMLERITPHLAMIGIHKNGTWAAQKIIECVQSPEEVALIGQNLRPYAPPLLLDQFGNYVIQCCLRFGAPGNDFIFDAMVDRMWEVAQGRFGARSMRACLESPNITVNQQRRIATAVILNSIPLATNPNGALLLTWLLDTSGFPSRYNLLAPRFTPHLSHLCTHKLASLTVLRIVNQKIEPEASTQIVEALFSSPADHVLTDVLGDQVNGVAVVHKILTSPFIDPVDKQIYMEATKRVLIELKVIATQAYRRLIEEVGLPVPNFQPTYTTNIPPPGKKITPQSQFGMPGLPSGYPSNDQGLASMMAALQMGGQNPQSGPPQLHIDPGFTQNPVPRARVSNPVPTFSPSSDPFNPFASPEVSSPRINSRGRNGNSPSGPPSSVPQGPGNSYNSHSPSFMTAMNNVHPAYAEYSNMDYQQGPPPSQYQQGPPPSQYTQPGYNFVHPSQAAYSPNMGYQS</sequence>
<evidence type="ECO:0000259" key="5">
    <source>
        <dbReference type="PROSITE" id="PS50102"/>
    </source>
</evidence>
<name>A0A166JH39_9AGAM</name>
<dbReference type="InterPro" id="IPR033133">
    <property type="entry name" value="PUM-HD"/>
</dbReference>
<dbReference type="Pfam" id="PF00076">
    <property type="entry name" value="RRM_1"/>
    <property type="match status" value="2"/>
</dbReference>
<dbReference type="FunFam" id="3.30.70.330:FF:000486">
    <property type="entry name" value="Pumilio domain-containing protein c"/>
    <property type="match status" value="1"/>
</dbReference>
<feature type="compositionally biased region" description="Low complexity" evidence="4">
    <location>
        <begin position="45"/>
        <end position="56"/>
    </location>
</feature>
<feature type="region of interest" description="Disordered" evidence="4">
    <location>
        <begin position="1271"/>
        <end position="1315"/>
    </location>
</feature>
<dbReference type="PROSITE" id="PS50102">
    <property type="entry name" value="RRM"/>
    <property type="match status" value="2"/>
</dbReference>
<evidence type="ECO:0000256" key="3">
    <source>
        <dbReference type="PROSITE-ProRule" id="PRU00317"/>
    </source>
</evidence>
<keyword evidence="2" id="KW-0694">RNA-binding</keyword>
<dbReference type="Proteomes" id="UP000076532">
    <property type="component" value="Unassembled WGS sequence"/>
</dbReference>
<feature type="compositionally biased region" description="Low complexity" evidence="4">
    <location>
        <begin position="547"/>
        <end position="558"/>
    </location>
</feature>
<gene>
    <name evidence="7" type="ORF">FIBSPDRAFT_826593</name>
</gene>
<feature type="compositionally biased region" description="Polar residues" evidence="4">
    <location>
        <begin position="437"/>
        <end position="456"/>
    </location>
</feature>
<dbReference type="GO" id="GO:0003723">
    <property type="term" value="F:RNA binding"/>
    <property type="evidence" value="ECO:0007669"/>
    <property type="project" value="UniProtKB-UniRule"/>
</dbReference>
<dbReference type="PANTHER" id="PTHR47093:SF1">
    <property type="entry name" value="PROTEIN JSN1-RELATED"/>
    <property type="match status" value="1"/>
</dbReference>
<evidence type="ECO:0000256" key="1">
    <source>
        <dbReference type="ARBA" id="ARBA00022737"/>
    </source>
</evidence>